<reference evidence="3" key="1">
    <citation type="submission" date="2016-05" db="EMBL/GenBank/DDBJ databases">
        <authorList>
            <person name="Behera P."/>
            <person name="Vaishampayan P."/>
            <person name="Singh N."/>
            <person name="Raina V."/>
            <person name="Suar M."/>
            <person name="Pattnaik A."/>
            <person name="Rastogi G."/>
        </authorList>
    </citation>
    <scope>NUCLEOTIDE SEQUENCE [LARGE SCALE GENOMIC DNA]</scope>
    <source>
        <strain evidence="3">MP23</strain>
    </source>
</reference>
<dbReference type="RefSeq" id="WP_064599511.1">
    <property type="nucleotide sequence ID" value="NZ_LYRP01000033.1"/>
</dbReference>
<dbReference type="AlphaFoldDB" id="A0A1B7L164"/>
<dbReference type="Proteomes" id="UP000078225">
    <property type="component" value="Unassembled WGS sequence"/>
</dbReference>
<evidence type="ECO:0000313" key="2">
    <source>
        <dbReference type="EMBL" id="OAT76142.1"/>
    </source>
</evidence>
<comment type="caution">
    <text evidence="2">The sequence shown here is derived from an EMBL/GenBank/DDBJ whole genome shotgun (WGS) entry which is preliminary data.</text>
</comment>
<dbReference type="InterPro" id="IPR000182">
    <property type="entry name" value="GNAT_dom"/>
</dbReference>
<keyword evidence="2" id="KW-0808">Transferase</keyword>
<feature type="domain" description="N-acetyltransferase" evidence="1">
    <location>
        <begin position="9"/>
        <end position="148"/>
    </location>
</feature>
<keyword evidence="3" id="KW-1185">Reference proteome</keyword>
<dbReference type="InterPro" id="IPR051531">
    <property type="entry name" value="N-acetyltransferase"/>
</dbReference>
<gene>
    <name evidence="2" type="ORF">A9B99_11905</name>
</gene>
<dbReference type="Pfam" id="PF13302">
    <property type="entry name" value="Acetyltransf_3"/>
    <property type="match status" value="1"/>
</dbReference>
<dbReference type="EMBL" id="LYRP01000033">
    <property type="protein sequence ID" value="OAT76142.1"/>
    <property type="molecule type" value="Genomic_DNA"/>
</dbReference>
<dbReference type="PANTHER" id="PTHR43792">
    <property type="entry name" value="GNAT FAMILY, PUTATIVE (AFU_ORTHOLOGUE AFUA_3G00765)-RELATED-RELATED"/>
    <property type="match status" value="1"/>
</dbReference>
<sequence length="181" mass="21226">MVPYLETQRLLLRPLNLSDAPQIQATFPRWEIVRYLVATVPWPYPADGAQKFLSGVALPAIEEQRAWIWSLRLKAAPDTLIGIIGLYDQKDNHRGFWLAPEYQYQGLMAEACECVNTYWFRELNRPVLRVEKAELNTRSAVISEAQHMRKIKSFNRNYVCGTLETALWELTREEWLFYHPQ</sequence>
<dbReference type="SUPFAM" id="SSF55729">
    <property type="entry name" value="Acyl-CoA N-acyltransferases (Nat)"/>
    <property type="match status" value="1"/>
</dbReference>
<evidence type="ECO:0000313" key="3">
    <source>
        <dbReference type="Proteomes" id="UP000078225"/>
    </source>
</evidence>
<dbReference type="OrthoDB" id="9804153at2"/>
<proteinExistence type="predicted"/>
<protein>
    <submittedName>
        <fullName evidence="2">Acetyltransferase</fullName>
    </submittedName>
</protein>
<dbReference type="InterPro" id="IPR016181">
    <property type="entry name" value="Acyl_CoA_acyltransferase"/>
</dbReference>
<organism evidence="2 3">
    <name type="scientific">Mangrovibacter phragmitis</name>
    <dbReference type="NCBI Taxonomy" id="1691903"/>
    <lineage>
        <taxon>Bacteria</taxon>
        <taxon>Pseudomonadati</taxon>
        <taxon>Pseudomonadota</taxon>
        <taxon>Gammaproteobacteria</taxon>
        <taxon>Enterobacterales</taxon>
        <taxon>Enterobacteriaceae</taxon>
        <taxon>Mangrovibacter</taxon>
    </lineage>
</organism>
<accession>A0A1B7L164</accession>
<name>A0A1B7L164_9ENTR</name>
<evidence type="ECO:0000259" key="1">
    <source>
        <dbReference type="Pfam" id="PF13302"/>
    </source>
</evidence>
<dbReference type="Gene3D" id="3.40.630.30">
    <property type="match status" value="1"/>
</dbReference>
<dbReference type="GO" id="GO:0016747">
    <property type="term" value="F:acyltransferase activity, transferring groups other than amino-acyl groups"/>
    <property type="evidence" value="ECO:0007669"/>
    <property type="project" value="InterPro"/>
</dbReference>
<dbReference type="STRING" id="1691903.A9B99_11905"/>